<evidence type="ECO:0000313" key="4">
    <source>
        <dbReference type="EMBL" id="KIW39173.1"/>
    </source>
</evidence>
<name>A0A0D2D7Q6_9EURO</name>
<dbReference type="PANTHER" id="PTHR35395">
    <property type="entry name" value="DUF6536 DOMAIN-CONTAINING PROTEIN"/>
    <property type="match status" value="1"/>
</dbReference>
<reference evidence="4 5" key="1">
    <citation type="submission" date="2015-01" db="EMBL/GenBank/DDBJ databases">
        <title>The Genome Sequence of Exophiala oligosperma CBS72588.</title>
        <authorList>
            <consortium name="The Broad Institute Genomics Platform"/>
            <person name="Cuomo C."/>
            <person name="de Hoog S."/>
            <person name="Gorbushina A."/>
            <person name="Stielow B."/>
            <person name="Teixiera M."/>
            <person name="Abouelleil A."/>
            <person name="Chapman S.B."/>
            <person name="Priest M."/>
            <person name="Young S.K."/>
            <person name="Wortman J."/>
            <person name="Nusbaum C."/>
            <person name="Birren B."/>
        </authorList>
    </citation>
    <scope>NUCLEOTIDE SEQUENCE [LARGE SCALE GENOMIC DNA]</scope>
    <source>
        <strain evidence="4 5">CBS 72588</strain>
    </source>
</reference>
<dbReference type="InterPro" id="IPR046623">
    <property type="entry name" value="DUF6536"/>
</dbReference>
<feature type="transmembrane region" description="Helical" evidence="2">
    <location>
        <begin position="158"/>
        <end position="181"/>
    </location>
</feature>
<dbReference type="Pfam" id="PF20163">
    <property type="entry name" value="DUF6536"/>
    <property type="match status" value="1"/>
</dbReference>
<proteinExistence type="predicted"/>
<gene>
    <name evidence="4" type="ORF">PV06_08974</name>
</gene>
<dbReference type="STRING" id="215243.A0A0D2D7Q6"/>
<feature type="transmembrane region" description="Helical" evidence="2">
    <location>
        <begin position="594"/>
        <end position="618"/>
    </location>
</feature>
<feature type="transmembrane region" description="Helical" evidence="2">
    <location>
        <begin position="887"/>
        <end position="914"/>
    </location>
</feature>
<evidence type="ECO:0000313" key="5">
    <source>
        <dbReference type="Proteomes" id="UP000053342"/>
    </source>
</evidence>
<feature type="domain" description="DUF6536" evidence="3">
    <location>
        <begin position="38"/>
        <end position="195"/>
    </location>
</feature>
<dbReference type="RefSeq" id="XP_016259389.1">
    <property type="nucleotide sequence ID" value="XM_016410367.1"/>
</dbReference>
<dbReference type="EMBL" id="KN847340">
    <property type="protein sequence ID" value="KIW39173.1"/>
    <property type="molecule type" value="Genomic_DNA"/>
</dbReference>
<dbReference type="GeneID" id="27361048"/>
<dbReference type="HOGENOM" id="CLU_279129_0_0_1"/>
<feature type="transmembrane region" description="Helical" evidence="2">
    <location>
        <begin position="94"/>
        <end position="115"/>
    </location>
</feature>
<feature type="compositionally biased region" description="Polar residues" evidence="1">
    <location>
        <begin position="1085"/>
        <end position="1105"/>
    </location>
</feature>
<evidence type="ECO:0000256" key="1">
    <source>
        <dbReference type="SAM" id="MobiDB-lite"/>
    </source>
</evidence>
<keyword evidence="2" id="KW-0812">Transmembrane</keyword>
<dbReference type="PANTHER" id="PTHR35395:SF1">
    <property type="entry name" value="DUF6536 DOMAIN-CONTAINING PROTEIN"/>
    <property type="match status" value="1"/>
</dbReference>
<feature type="compositionally biased region" description="Low complexity" evidence="1">
    <location>
        <begin position="1038"/>
        <end position="1047"/>
    </location>
</feature>
<dbReference type="VEuPathDB" id="FungiDB:PV06_08974"/>
<dbReference type="AlphaFoldDB" id="A0A0D2D7Q6"/>
<evidence type="ECO:0000259" key="3">
    <source>
        <dbReference type="Pfam" id="PF20163"/>
    </source>
</evidence>
<accession>A0A0D2D7Q6</accession>
<keyword evidence="2" id="KW-1133">Transmembrane helix</keyword>
<keyword evidence="2" id="KW-0472">Membrane</keyword>
<feature type="transmembrane region" description="Helical" evidence="2">
    <location>
        <begin position="827"/>
        <end position="849"/>
    </location>
</feature>
<sequence length="1130" mass="126805">MSGSLVEERLPVRNEKASEELLAKSPSWFRRIVPDHKYGMFLDIVMTATIFITHLIFFTWAEPRKPENTDFWGQYGFEVFSRVTDCDQLKHQRFGWSFVVNAIAALISIFSSHTLQALSAPNRKQLDACHSAHEYMEIGVQSFHNVRSRWMDWKRRSLWVLLMFMCLPFHLLYNSIIILSIPASESYQVTLSQAFFDKHRVTTDPFITDIANQLATSSSGSAATTVLQQTATATTFAPSATSTIPSDSRCPTSLPLPLYVEVPQGIKDNSYSTCWLRAVVPKMKPAMGCADFAGNVSQMLHIEFRTSDLKEWNSGVTVDGDDCKFLACEAYCIDDQITRRTVRRDHIKGESNSMDTTPSALKRDDDGHVSLEGVDILKSSFDNDWWKTAYSMSPYLAWTSNSSLDATDSSQWSGLNGLERDLSSLWASVGVSTTFNSTSSLDWDSVTVLSSDWQKLDLDDCIGRFGARYRPYAGSLIVVANYTPEENYVLGLTYLSYNTTGVSVVCPEAWVRETADELIQYEKPLSTPLIFGLMGHEQFNGPGAGSASGSFHPTGRLCPSSYPLIEDYQPQQTPVALGCLLRNRGSECRLGYNVFFFVVVMICLVIKLILLLVTYFVVHSCPITTVGDAMAEFLENEDSTTKGSSIEWDEKKGWKVTGPLQTYPQSDNTSSTRKPKRYGKVFDFLEKQWRMVWPEKDDCRLSSVPKWDIINYSSTMHSHERLTWFSLYLLTLGVCGAIFTYIALQKVWIVYPNDDVDLRWMIWPTIVVNAPQLFATFRGYMDNRILTERNSLQEFAGFATGFQGLRVTSPDINSAQRDPYFFGNMNFVVYAVMTLCQTLYAFIVSQLVIPQWINPLQPQDPDDYLSPAFLMRFGSDEDRNWKVNATIIALIVLFPFLAIHVINVMCSLVVHVRLLHVRDLSTYVQHYLLNIFFCFRCYRPSKRKMGSFEHKLPMVPLQMPGPGTNSLVVSVACHPLPCEQGQNISKKPLMWGVVRGSAYSGAASLTGNDTGRGLTMMSPSDKVIVSEEEFIQPRPAQGGLNNNANGNDSDLDIRPAPKPTTFTIRRKPVGSGGHHTRLSAGDVSVTETASDLNTSSLTSNPTNDNKPGLSPEGHLVYRDKTGREICEVAQ</sequence>
<dbReference type="OrthoDB" id="10554704at2759"/>
<evidence type="ECO:0000256" key="2">
    <source>
        <dbReference type="SAM" id="Phobius"/>
    </source>
</evidence>
<protein>
    <recommendedName>
        <fullName evidence="3">DUF6536 domain-containing protein</fullName>
    </recommendedName>
</protein>
<feature type="transmembrane region" description="Helical" evidence="2">
    <location>
        <begin position="722"/>
        <end position="744"/>
    </location>
</feature>
<organism evidence="4 5">
    <name type="scientific">Exophiala oligosperma</name>
    <dbReference type="NCBI Taxonomy" id="215243"/>
    <lineage>
        <taxon>Eukaryota</taxon>
        <taxon>Fungi</taxon>
        <taxon>Dikarya</taxon>
        <taxon>Ascomycota</taxon>
        <taxon>Pezizomycotina</taxon>
        <taxon>Eurotiomycetes</taxon>
        <taxon>Chaetothyriomycetidae</taxon>
        <taxon>Chaetothyriales</taxon>
        <taxon>Herpotrichiellaceae</taxon>
        <taxon>Exophiala</taxon>
    </lineage>
</organism>
<dbReference type="Proteomes" id="UP000053342">
    <property type="component" value="Unassembled WGS sequence"/>
</dbReference>
<feature type="transmembrane region" description="Helical" evidence="2">
    <location>
        <begin position="40"/>
        <end position="61"/>
    </location>
</feature>
<feature type="region of interest" description="Disordered" evidence="1">
    <location>
        <begin position="1033"/>
        <end position="1115"/>
    </location>
</feature>
<keyword evidence="5" id="KW-1185">Reference proteome</keyword>